<feature type="binding site" evidence="14">
    <location>
        <position position="151"/>
    </location>
    <ligand>
        <name>(2R)-3-phosphoglycerate</name>
        <dbReference type="ChEBI" id="CHEBI:58272"/>
    </ligand>
</feature>
<keyword evidence="8 13" id="KW-0808">Transferase</keyword>
<dbReference type="PANTHER" id="PTHR11406">
    <property type="entry name" value="PHOSPHOGLYCERATE KINASE"/>
    <property type="match status" value="1"/>
</dbReference>
<dbReference type="SUPFAM" id="SSF53748">
    <property type="entry name" value="Phosphoglycerate kinase"/>
    <property type="match status" value="1"/>
</dbReference>
<evidence type="ECO:0000256" key="13">
    <source>
        <dbReference type="HAMAP-Rule" id="MF_00145"/>
    </source>
</evidence>
<feature type="binding site" evidence="13 15">
    <location>
        <position position="322"/>
    </location>
    <ligand>
        <name>ATP</name>
        <dbReference type="ChEBI" id="CHEBI:30616"/>
    </ligand>
</feature>
<dbReference type="GO" id="GO:0005829">
    <property type="term" value="C:cytosol"/>
    <property type="evidence" value="ECO:0007669"/>
    <property type="project" value="TreeGrafter"/>
</dbReference>
<reference evidence="18" key="2">
    <citation type="submission" date="2018-05" db="EMBL/GenBank/DDBJ databases">
        <authorList>
            <person name="Ferrari B."/>
        </authorList>
    </citation>
    <scope>NUCLEOTIDE SEQUENCE</scope>
    <source>
        <strain evidence="18">RRmetagenome_bin12</strain>
    </source>
</reference>
<dbReference type="EC" id="2.7.2.3" evidence="5 13"/>
<evidence type="ECO:0000313" key="20">
    <source>
        <dbReference type="Proteomes" id="UP000606991"/>
    </source>
</evidence>
<proteinExistence type="inferred from homology"/>
<dbReference type="GO" id="GO:0005524">
    <property type="term" value="F:ATP binding"/>
    <property type="evidence" value="ECO:0007669"/>
    <property type="project" value="UniProtKB-KW"/>
</dbReference>
<evidence type="ECO:0000256" key="8">
    <source>
        <dbReference type="ARBA" id="ARBA00022679"/>
    </source>
</evidence>
<evidence type="ECO:0000256" key="5">
    <source>
        <dbReference type="ARBA" id="ARBA00013061"/>
    </source>
</evidence>
<dbReference type="GO" id="GO:0004618">
    <property type="term" value="F:phosphoglycerate kinase activity"/>
    <property type="evidence" value="ECO:0007669"/>
    <property type="project" value="UniProtKB-UniRule"/>
</dbReference>
<feature type="binding site" evidence="13">
    <location>
        <position position="36"/>
    </location>
    <ligand>
        <name>substrate</name>
    </ligand>
</feature>
<dbReference type="Pfam" id="PF00162">
    <property type="entry name" value="PGK"/>
    <property type="match status" value="1"/>
</dbReference>
<keyword evidence="10 13" id="KW-0418">Kinase</keyword>
<evidence type="ECO:0000256" key="7">
    <source>
        <dbReference type="ARBA" id="ARBA00022490"/>
    </source>
</evidence>
<feature type="binding site" evidence="13 14">
    <location>
        <begin position="21"/>
        <end position="23"/>
    </location>
    <ligand>
        <name>substrate</name>
    </ligand>
</feature>
<keyword evidence="11 13" id="KW-0067">ATP-binding</keyword>
<dbReference type="EMBL" id="JAEKNS010000067">
    <property type="protein sequence ID" value="MBJ7594415.1"/>
    <property type="molecule type" value="Genomic_DNA"/>
</dbReference>
<organism evidence="18 19">
    <name type="scientific">Candidatus Aeolococcus gillhamiae</name>
    <dbReference type="NCBI Taxonomy" id="3127015"/>
    <lineage>
        <taxon>Bacteria</taxon>
        <taxon>Bacillati</taxon>
        <taxon>Candidatus Dormiibacterota</taxon>
        <taxon>Candidatus Dormibacteria</taxon>
        <taxon>Candidatus Aeolococcales</taxon>
        <taxon>Candidatus Aeolococcaceae</taxon>
        <taxon>Candidatus Aeolococcus</taxon>
    </lineage>
</organism>
<feature type="binding site" evidence="13 14">
    <location>
        <begin position="59"/>
        <end position="62"/>
    </location>
    <ligand>
        <name>substrate</name>
    </ligand>
</feature>
<comment type="subcellular location">
    <subcellularLocation>
        <location evidence="13">Cytoplasm</location>
    </subcellularLocation>
</comment>
<accession>A0A2W6AIG2</accession>
<keyword evidence="9 13" id="KW-0547">Nucleotide-binding</keyword>
<dbReference type="GO" id="GO:0043531">
    <property type="term" value="F:ADP binding"/>
    <property type="evidence" value="ECO:0007669"/>
    <property type="project" value="TreeGrafter"/>
</dbReference>
<dbReference type="Proteomes" id="UP000248724">
    <property type="component" value="Unassembled WGS sequence"/>
</dbReference>
<dbReference type="RefSeq" id="WP_337310590.1">
    <property type="nucleotide sequence ID" value="NZ_JAEKNS010000067.1"/>
</dbReference>
<dbReference type="InterPro" id="IPR001576">
    <property type="entry name" value="Phosphoglycerate_kinase"/>
</dbReference>
<evidence type="ECO:0000256" key="3">
    <source>
        <dbReference type="ARBA" id="ARBA00008982"/>
    </source>
</evidence>
<comment type="caution">
    <text evidence="18">The sequence shown here is derived from an EMBL/GenBank/DDBJ whole genome shotgun (WGS) entry which is preliminary data.</text>
</comment>
<evidence type="ECO:0000313" key="18">
    <source>
        <dbReference type="EMBL" id="PZR83374.1"/>
    </source>
</evidence>
<accession>A0A934JWQ6</accession>
<evidence type="ECO:0000313" key="17">
    <source>
        <dbReference type="EMBL" id="MBJ7594415.1"/>
    </source>
</evidence>
<feature type="binding site" evidence="13 15">
    <location>
        <position position="201"/>
    </location>
    <ligand>
        <name>ATP</name>
        <dbReference type="ChEBI" id="CHEBI:30616"/>
    </ligand>
</feature>
<dbReference type="InterPro" id="IPR015824">
    <property type="entry name" value="Phosphoglycerate_kinase_N"/>
</dbReference>
<evidence type="ECO:0000256" key="14">
    <source>
        <dbReference type="PIRSR" id="PIRSR000724-1"/>
    </source>
</evidence>
<dbReference type="Gene3D" id="3.40.50.1260">
    <property type="entry name" value="Phosphoglycerate kinase, N-terminal domain"/>
    <property type="match status" value="2"/>
</dbReference>
<evidence type="ECO:0000256" key="15">
    <source>
        <dbReference type="PIRSR" id="PIRSR000724-2"/>
    </source>
</evidence>
<dbReference type="UniPathway" id="UPA00109">
    <property type="reaction ID" value="UER00185"/>
</dbReference>
<comment type="subunit">
    <text evidence="4 13">Monomer.</text>
</comment>
<dbReference type="GO" id="GO:0006094">
    <property type="term" value="P:gluconeogenesis"/>
    <property type="evidence" value="ECO:0007669"/>
    <property type="project" value="TreeGrafter"/>
</dbReference>
<dbReference type="FunFam" id="3.40.50.1260:FF:000006">
    <property type="entry name" value="Phosphoglycerate kinase"/>
    <property type="match status" value="1"/>
</dbReference>
<evidence type="ECO:0000256" key="6">
    <source>
        <dbReference type="ARBA" id="ARBA00016471"/>
    </source>
</evidence>
<evidence type="ECO:0000256" key="12">
    <source>
        <dbReference type="ARBA" id="ARBA00023152"/>
    </source>
</evidence>
<feature type="binding site" evidence="13">
    <location>
        <begin position="348"/>
        <end position="351"/>
    </location>
    <ligand>
        <name>ATP</name>
        <dbReference type="ChEBI" id="CHEBI:30616"/>
    </ligand>
</feature>
<evidence type="ECO:0000256" key="9">
    <source>
        <dbReference type="ARBA" id="ARBA00022741"/>
    </source>
</evidence>
<dbReference type="InterPro" id="IPR036043">
    <property type="entry name" value="Phosphoglycerate_kinase_sf"/>
</dbReference>
<evidence type="ECO:0000256" key="11">
    <source>
        <dbReference type="ARBA" id="ARBA00022840"/>
    </source>
</evidence>
<evidence type="ECO:0000256" key="2">
    <source>
        <dbReference type="ARBA" id="ARBA00004838"/>
    </source>
</evidence>
<comment type="similarity">
    <text evidence="3 13 16">Belongs to the phosphoglycerate kinase family.</text>
</comment>
<evidence type="ECO:0000256" key="16">
    <source>
        <dbReference type="RuleBase" id="RU000532"/>
    </source>
</evidence>
<dbReference type="EMBL" id="QHBU01000037">
    <property type="protein sequence ID" value="PZR83374.1"/>
    <property type="molecule type" value="Genomic_DNA"/>
</dbReference>
<dbReference type="AlphaFoldDB" id="A0A2W6AIG2"/>
<dbReference type="Proteomes" id="UP000606991">
    <property type="component" value="Unassembled WGS sequence"/>
</dbReference>
<dbReference type="PRINTS" id="PR00477">
    <property type="entry name" value="PHGLYCKINASE"/>
</dbReference>
<keyword evidence="7 13" id="KW-0963">Cytoplasm</keyword>
<feature type="binding site" evidence="13">
    <location>
        <position position="151"/>
    </location>
    <ligand>
        <name>substrate</name>
    </ligand>
</feature>
<dbReference type="PANTHER" id="PTHR11406:SF23">
    <property type="entry name" value="PHOSPHOGLYCERATE KINASE 1, CHLOROPLASTIC-RELATED"/>
    <property type="match status" value="1"/>
</dbReference>
<evidence type="ECO:0000313" key="19">
    <source>
        <dbReference type="Proteomes" id="UP000248724"/>
    </source>
</evidence>
<evidence type="ECO:0000256" key="10">
    <source>
        <dbReference type="ARBA" id="ARBA00022777"/>
    </source>
</evidence>
<dbReference type="PROSITE" id="PS00111">
    <property type="entry name" value="PGLYCERATE_KINASE"/>
    <property type="match status" value="1"/>
</dbReference>
<comment type="pathway">
    <text evidence="2 13">Carbohydrate degradation; glycolysis; pyruvate from D-glyceraldehyde 3-phosphate: step 2/5.</text>
</comment>
<reference evidence="17 20" key="3">
    <citation type="submission" date="2020-10" db="EMBL/GenBank/DDBJ databases">
        <title>Ca. Dormibacterota MAGs.</title>
        <authorList>
            <person name="Montgomery K."/>
        </authorList>
    </citation>
    <scope>NUCLEOTIDE SEQUENCE [LARGE SCALE GENOMIC DNA]</scope>
    <source>
        <strain evidence="17">SC8812_S17_18</strain>
    </source>
</reference>
<evidence type="ECO:0000256" key="4">
    <source>
        <dbReference type="ARBA" id="ARBA00011245"/>
    </source>
</evidence>
<dbReference type="HAMAP" id="MF_00145">
    <property type="entry name" value="Phosphoglyc_kinase"/>
    <property type="match status" value="1"/>
</dbReference>
<comment type="caution">
    <text evidence="13">Lacks conserved residue(s) required for the propagation of feature annotation.</text>
</comment>
<name>A0A2W6AIG2_9BACT</name>
<reference evidence="18 19" key="1">
    <citation type="journal article" date="2017" name="Nature">
        <title>Atmospheric trace gases support primary production in Antarctic desert surface soil.</title>
        <authorList>
            <person name="Ji M."/>
            <person name="Greening C."/>
            <person name="Vanwonterghem I."/>
            <person name="Carere C.R."/>
            <person name="Bay S.K."/>
            <person name="Steen J.A."/>
            <person name="Montgomery K."/>
            <person name="Lines T."/>
            <person name="Beardall J."/>
            <person name="van Dorst J."/>
            <person name="Snape I."/>
            <person name="Stott M.B."/>
            <person name="Hugenholtz P."/>
            <person name="Ferrari B.C."/>
        </authorList>
    </citation>
    <scope>NUCLEOTIDE SEQUENCE [LARGE SCALE GENOMIC DNA]</scope>
    <source>
        <strain evidence="18">RRmetagenome_bin12</strain>
    </source>
</reference>
<feature type="binding site" evidence="14">
    <location>
        <position position="118"/>
    </location>
    <ligand>
        <name>(2R)-3-phosphoglycerate</name>
        <dbReference type="ChEBI" id="CHEBI:58272"/>
    </ligand>
</feature>
<keyword evidence="12 13" id="KW-0324">Glycolysis</keyword>
<protein>
    <recommendedName>
        <fullName evidence="6 13">Phosphoglycerate kinase</fullName>
        <ecNumber evidence="5 13">2.7.2.3</ecNumber>
    </recommendedName>
</protein>
<gene>
    <name evidence="13 18" type="primary">pgk</name>
    <name evidence="18" type="ORF">DLM65_02015</name>
    <name evidence="17" type="ORF">JF886_06045</name>
</gene>
<sequence>MTKATIDDIDISGKRVLLRVDFNVPLRHGRVGDDRRISEALPTVNALRERGARTIIVTHIGRPGGRVDASLSVQPIADRLGELLGVDVPVARDVVGPSAQALVDALADGDVAMLENVRFEAGEERNDPALAQRLASFADVVVNDAFGTAHRAHASTEGVAHLLPAVAGYLMARELEVLGGVLGDPRRPLVAVLGGAKISTKLGVLTNLLNRVDSLHVGGAMACTFFRAKGAATGRSLVEEDKVQMARDILDVPGATAQLRLPFDVVVAAEATDGAGTEVVSWDAIPDDLMVVDVGPQTVAAIAADFRDAGTVIWNGPLGIYEVDAFARGTRAVAKALGESDAFSVVGGGDLGAAVDDSGVADSIDFISTGGGATLEFLEGCTLPGVAALRDRETVAK</sequence>
<dbReference type="InterPro" id="IPR015911">
    <property type="entry name" value="Phosphoglycerate_kinase_CS"/>
</dbReference>
<evidence type="ECO:0000256" key="1">
    <source>
        <dbReference type="ARBA" id="ARBA00000642"/>
    </source>
</evidence>
<dbReference type="GO" id="GO:0006096">
    <property type="term" value="P:glycolytic process"/>
    <property type="evidence" value="ECO:0007669"/>
    <property type="project" value="UniProtKB-UniRule"/>
</dbReference>
<feature type="binding site" evidence="14">
    <location>
        <position position="36"/>
    </location>
    <ligand>
        <name>(2R)-3-phosphoglycerate</name>
        <dbReference type="ChEBI" id="CHEBI:58272"/>
    </ligand>
</feature>
<dbReference type="PIRSF" id="PIRSF000724">
    <property type="entry name" value="Pgk"/>
    <property type="match status" value="1"/>
</dbReference>
<dbReference type="FunFam" id="3.40.50.1260:FF:000031">
    <property type="entry name" value="Phosphoglycerate kinase 1"/>
    <property type="match status" value="1"/>
</dbReference>
<feature type="binding site" evidence="13">
    <location>
        <position position="118"/>
    </location>
    <ligand>
        <name>substrate</name>
    </ligand>
</feature>
<comment type="catalytic activity">
    <reaction evidence="1 13 16">
        <text>(2R)-3-phosphoglycerate + ATP = (2R)-3-phospho-glyceroyl phosphate + ADP</text>
        <dbReference type="Rhea" id="RHEA:14801"/>
        <dbReference type="ChEBI" id="CHEBI:30616"/>
        <dbReference type="ChEBI" id="CHEBI:57604"/>
        <dbReference type="ChEBI" id="CHEBI:58272"/>
        <dbReference type="ChEBI" id="CHEBI:456216"/>
        <dbReference type="EC" id="2.7.2.3"/>
    </reaction>
</comment>